<feature type="compositionally biased region" description="Basic and acidic residues" evidence="1">
    <location>
        <begin position="1"/>
        <end position="22"/>
    </location>
</feature>
<dbReference type="EMBL" id="JAUUCC010000033">
    <property type="protein sequence ID" value="MEE2051721.1"/>
    <property type="molecule type" value="Genomic_DNA"/>
</dbReference>
<evidence type="ECO:0000256" key="1">
    <source>
        <dbReference type="SAM" id="MobiDB-lite"/>
    </source>
</evidence>
<feature type="region of interest" description="Disordered" evidence="1">
    <location>
        <begin position="1"/>
        <end position="26"/>
    </location>
</feature>
<comment type="caution">
    <text evidence="2">The sequence shown here is derived from an EMBL/GenBank/DDBJ whole genome shotgun (WGS) entry which is preliminary data.</text>
</comment>
<proteinExistence type="predicted"/>
<accession>A0ABU7KQY6</accession>
<sequence length="61" mass="6724">MAPVVRHGDHTHHLAPAEEDPGRGWATRRTRTVCRIPLNPDTMPPLPAGTTVTCPRCTKEN</sequence>
<protein>
    <submittedName>
        <fullName evidence="2">Uncharacterized protein</fullName>
    </submittedName>
</protein>
<evidence type="ECO:0000313" key="3">
    <source>
        <dbReference type="Proteomes" id="UP001348641"/>
    </source>
</evidence>
<gene>
    <name evidence="2" type="ORF">Q8A49_14570</name>
</gene>
<organism evidence="2 3">
    <name type="scientific">Nocardiopsis tropica</name>
    <dbReference type="NCBI Taxonomy" id="109330"/>
    <lineage>
        <taxon>Bacteria</taxon>
        <taxon>Bacillati</taxon>
        <taxon>Actinomycetota</taxon>
        <taxon>Actinomycetes</taxon>
        <taxon>Streptosporangiales</taxon>
        <taxon>Nocardiopsidaceae</taxon>
        <taxon>Nocardiopsis</taxon>
    </lineage>
</organism>
<dbReference type="Proteomes" id="UP001348641">
    <property type="component" value="Unassembled WGS sequence"/>
</dbReference>
<name>A0ABU7KQY6_9ACTN</name>
<dbReference type="RefSeq" id="WP_330158783.1">
    <property type="nucleotide sequence ID" value="NZ_BAAAJA010000049.1"/>
</dbReference>
<evidence type="ECO:0000313" key="2">
    <source>
        <dbReference type="EMBL" id="MEE2051721.1"/>
    </source>
</evidence>
<reference evidence="2 3" key="1">
    <citation type="submission" date="2023-07" db="EMBL/GenBank/DDBJ databases">
        <authorList>
            <person name="Girao M."/>
            <person name="Carvalho M.F."/>
        </authorList>
    </citation>
    <scope>NUCLEOTIDE SEQUENCE [LARGE SCALE GENOMIC DNA]</scope>
    <source>
        <strain evidence="2 3">66/93</strain>
    </source>
</reference>